<evidence type="ECO:0000313" key="3">
    <source>
        <dbReference type="EMBL" id="SHM16141.1"/>
    </source>
</evidence>
<dbReference type="Pfam" id="PF00107">
    <property type="entry name" value="ADH_zinc_N"/>
    <property type="match status" value="1"/>
</dbReference>
<evidence type="ECO:0000259" key="1">
    <source>
        <dbReference type="SMART" id="SM00829"/>
    </source>
</evidence>
<accession>A0A1M7GIV5</accession>
<dbReference type="PANTHER" id="PTHR45033:SF2">
    <property type="entry name" value="ZINC-TYPE ALCOHOL DEHYDROGENASE-LIKE PROTEIN C1773.06C"/>
    <property type="match status" value="1"/>
</dbReference>
<protein>
    <submittedName>
        <fullName evidence="2">NADPH:quinone oxidoreductase</fullName>
    </submittedName>
    <submittedName>
        <fullName evidence="3">NADPH:quinone reductase</fullName>
    </submittedName>
</protein>
<dbReference type="SUPFAM" id="SSF50129">
    <property type="entry name" value="GroES-like"/>
    <property type="match status" value="1"/>
</dbReference>
<dbReference type="InterPro" id="IPR013154">
    <property type="entry name" value="ADH-like_N"/>
</dbReference>
<dbReference type="InterPro" id="IPR020843">
    <property type="entry name" value="ER"/>
</dbReference>
<dbReference type="InterPro" id="IPR036291">
    <property type="entry name" value="NAD(P)-bd_dom_sf"/>
</dbReference>
<evidence type="ECO:0000313" key="5">
    <source>
        <dbReference type="Proteomes" id="UP000321726"/>
    </source>
</evidence>
<dbReference type="InterPro" id="IPR011032">
    <property type="entry name" value="GroES-like_sf"/>
</dbReference>
<dbReference type="CDD" id="cd08276">
    <property type="entry name" value="MDR7"/>
    <property type="match status" value="1"/>
</dbReference>
<evidence type="ECO:0000313" key="2">
    <source>
        <dbReference type="EMBL" id="GEN23823.1"/>
    </source>
</evidence>
<reference evidence="3 4" key="1">
    <citation type="submission" date="2016-11" db="EMBL/GenBank/DDBJ databases">
        <authorList>
            <person name="Jaros S."/>
            <person name="Januszkiewicz K."/>
            <person name="Wedrychowicz H."/>
        </authorList>
    </citation>
    <scope>NUCLEOTIDE SEQUENCE [LARGE SCALE GENOMIC DNA]</scope>
    <source>
        <strain evidence="3 4">DSM 4740</strain>
    </source>
</reference>
<dbReference type="RefSeq" id="WP_073435384.1">
    <property type="nucleotide sequence ID" value="NZ_BJXU01000062.1"/>
</dbReference>
<dbReference type="OrthoDB" id="9787435at2"/>
<evidence type="ECO:0000313" key="4">
    <source>
        <dbReference type="Proteomes" id="UP000184123"/>
    </source>
</evidence>
<gene>
    <name evidence="2" type="primary">adhP</name>
    <name evidence="2" type="ORF">HCU01_17720</name>
    <name evidence="3" type="ORF">SAMN05660971_02364</name>
</gene>
<dbReference type="SMART" id="SM00829">
    <property type="entry name" value="PKS_ER"/>
    <property type="match status" value="1"/>
</dbReference>
<dbReference type="Proteomes" id="UP000321726">
    <property type="component" value="Unassembled WGS sequence"/>
</dbReference>
<dbReference type="AlphaFoldDB" id="A0A1M7GIV5"/>
<organism evidence="3 4">
    <name type="scientific">Halomonas cupida</name>
    <dbReference type="NCBI Taxonomy" id="44933"/>
    <lineage>
        <taxon>Bacteria</taxon>
        <taxon>Pseudomonadati</taxon>
        <taxon>Pseudomonadota</taxon>
        <taxon>Gammaproteobacteria</taxon>
        <taxon>Oceanospirillales</taxon>
        <taxon>Halomonadaceae</taxon>
        <taxon>Halomonas</taxon>
    </lineage>
</organism>
<dbReference type="Pfam" id="PF08240">
    <property type="entry name" value="ADH_N"/>
    <property type="match status" value="1"/>
</dbReference>
<dbReference type="SUPFAM" id="SSF51735">
    <property type="entry name" value="NAD(P)-binding Rossmann-fold domains"/>
    <property type="match status" value="1"/>
</dbReference>
<dbReference type="EMBL" id="FRCA01000005">
    <property type="protein sequence ID" value="SHM16141.1"/>
    <property type="molecule type" value="Genomic_DNA"/>
</dbReference>
<dbReference type="PANTHER" id="PTHR45033">
    <property type="match status" value="1"/>
</dbReference>
<dbReference type="Proteomes" id="UP000184123">
    <property type="component" value="Unassembled WGS sequence"/>
</dbReference>
<dbReference type="STRING" id="44933.SAMN05660971_02364"/>
<feature type="domain" description="Enoyl reductase (ER)" evidence="1">
    <location>
        <begin position="14"/>
        <end position="336"/>
    </location>
</feature>
<name>A0A1M7GIV5_9GAMM</name>
<reference evidence="2 5" key="2">
    <citation type="submission" date="2019-07" db="EMBL/GenBank/DDBJ databases">
        <title>Whole genome shotgun sequence of Halomonas cupida NBRC 102219.</title>
        <authorList>
            <person name="Hosoyama A."/>
            <person name="Uohara A."/>
            <person name="Ohji S."/>
            <person name="Ichikawa N."/>
        </authorList>
    </citation>
    <scope>NUCLEOTIDE SEQUENCE [LARGE SCALE GENOMIC DNA]</scope>
    <source>
        <strain evidence="2 5">NBRC 102219</strain>
    </source>
</reference>
<dbReference type="InterPro" id="IPR052711">
    <property type="entry name" value="Zinc_ADH-like"/>
</dbReference>
<dbReference type="Gene3D" id="3.90.180.10">
    <property type="entry name" value="Medium-chain alcohol dehydrogenases, catalytic domain"/>
    <property type="match status" value="1"/>
</dbReference>
<dbReference type="EMBL" id="BJXU01000062">
    <property type="protein sequence ID" value="GEN23823.1"/>
    <property type="molecule type" value="Genomic_DNA"/>
</dbReference>
<sequence length="348" mass="36682">MSGTFRVHESFTPGLDGIRPRARARRALAVDEVRVKVAAAAINYRDYALATGEYLPQMARPYVPLSEGAGIVLETGDQVTDLTPGDRVMGHYTSAWLDGAFQPSYHDSKIGGPLDGWLAEEIVMPASALLEVPEGWSLMEAASLAISGVTAWHALGDVADLHGRHVLIEGTGNVSLMALELAASAGARPIVVTSREQLSAQLHQLGAEVVIGPGSSSTRLTQIMQATEGRGVSVAVDVAGGETLMSLVLPAMATGGRIAVVGFLDDSHVHGDLVGPMLKGLLRLEGISVGSRAQFAELLDFMGKHQLRPRIAATLAPEEIQRALTLRPESLGKTVILVDEVLAHSVSG</sequence>
<keyword evidence="5" id="KW-1185">Reference proteome</keyword>
<proteinExistence type="predicted"/>
<dbReference type="Gene3D" id="3.40.50.720">
    <property type="entry name" value="NAD(P)-binding Rossmann-like Domain"/>
    <property type="match status" value="1"/>
</dbReference>
<dbReference type="GO" id="GO:0016491">
    <property type="term" value="F:oxidoreductase activity"/>
    <property type="evidence" value="ECO:0007669"/>
    <property type="project" value="InterPro"/>
</dbReference>
<dbReference type="InterPro" id="IPR013149">
    <property type="entry name" value="ADH-like_C"/>
</dbReference>